<accession>Q169V6</accession>
<dbReference type="Pfam" id="PF05656">
    <property type="entry name" value="DUF805"/>
    <property type="match status" value="1"/>
</dbReference>
<proteinExistence type="predicted"/>
<feature type="transmembrane region" description="Helical" evidence="1">
    <location>
        <begin position="59"/>
        <end position="77"/>
    </location>
</feature>
<name>Q169V6_ROSDO</name>
<dbReference type="Proteomes" id="UP000007029">
    <property type="component" value="Chromosome"/>
</dbReference>
<keyword evidence="1" id="KW-1133">Transmembrane helix</keyword>
<keyword evidence="3" id="KW-1185">Reference proteome</keyword>
<dbReference type="STRING" id="375451.RD1_1610"/>
<evidence type="ECO:0008006" key="4">
    <source>
        <dbReference type="Google" id="ProtNLM"/>
    </source>
</evidence>
<feature type="transmembrane region" description="Helical" evidence="1">
    <location>
        <begin position="26"/>
        <end position="47"/>
    </location>
</feature>
<dbReference type="PANTHER" id="PTHR34980:SF2">
    <property type="entry name" value="INNER MEMBRANE PROTEIN YHAH-RELATED"/>
    <property type="match status" value="1"/>
</dbReference>
<dbReference type="AlphaFoldDB" id="Q169V6"/>
<keyword evidence="1" id="KW-0812">Transmembrane</keyword>
<dbReference type="HOGENOM" id="CLU_093674_0_1_5"/>
<evidence type="ECO:0000256" key="1">
    <source>
        <dbReference type="SAM" id="Phobius"/>
    </source>
</evidence>
<dbReference type="KEGG" id="rde:RD1_1610"/>
<evidence type="ECO:0000313" key="3">
    <source>
        <dbReference type="Proteomes" id="UP000007029"/>
    </source>
</evidence>
<feature type="transmembrane region" description="Helical" evidence="1">
    <location>
        <begin position="89"/>
        <end position="108"/>
    </location>
</feature>
<dbReference type="GO" id="GO:0005886">
    <property type="term" value="C:plasma membrane"/>
    <property type="evidence" value="ECO:0007669"/>
    <property type="project" value="TreeGrafter"/>
</dbReference>
<dbReference type="eggNOG" id="COG3152">
    <property type="taxonomic scope" value="Bacteria"/>
</dbReference>
<organism evidence="2 3">
    <name type="scientific">Roseobacter denitrificans (strain ATCC 33942 / OCh 114)</name>
    <name type="common">Erythrobacter sp. (strain OCh 114)</name>
    <name type="synonym">Roseobacter denitrificans</name>
    <dbReference type="NCBI Taxonomy" id="375451"/>
    <lineage>
        <taxon>Bacteria</taxon>
        <taxon>Pseudomonadati</taxon>
        <taxon>Pseudomonadota</taxon>
        <taxon>Alphaproteobacteria</taxon>
        <taxon>Rhodobacterales</taxon>
        <taxon>Roseobacteraceae</taxon>
        <taxon>Roseobacter</taxon>
    </lineage>
</organism>
<keyword evidence="1" id="KW-0472">Membrane</keyword>
<dbReference type="OrthoDB" id="9812349at2"/>
<reference evidence="2 3" key="1">
    <citation type="journal article" date="2007" name="J. Bacteriol.">
        <title>The complete genome sequence of Roseobacter denitrificans reveals a mixotrophic rather than photosynthetic metabolism.</title>
        <authorList>
            <person name="Swingley W.D."/>
            <person name="Sadekar S."/>
            <person name="Mastrian S.D."/>
            <person name="Matthies H.J."/>
            <person name="Hao J."/>
            <person name="Ramos H."/>
            <person name="Acharya C.R."/>
            <person name="Conrad A.L."/>
            <person name="Taylor H.L."/>
            <person name="Dejesa L.C."/>
            <person name="Shah M.K."/>
            <person name="O'huallachain M.E."/>
            <person name="Lince M.T."/>
            <person name="Blankenship R.E."/>
            <person name="Beatty J.T."/>
            <person name="Touchman J.W."/>
        </authorList>
    </citation>
    <scope>NUCLEOTIDE SEQUENCE [LARGE SCALE GENOMIC DNA]</scope>
    <source>
        <strain evidence="3">ATCC 33942 / OCh 114</strain>
    </source>
</reference>
<sequence>MTFTQSIKTCFRKYFTFSGRASRSEYWWFFLFTILGGLFFGFIEGFINGASGTPDGPTLLSGAFNLATFVPTLAVGWRRMHDSGRSGVYLFYPLIAIVGLSIFIGLFGGTELLTSSDPASLFEGAFGIIVIISLIVVALSPFIVVFWLTRPSQPGPNTYGPNPNEVSQ</sequence>
<dbReference type="PANTHER" id="PTHR34980">
    <property type="entry name" value="INNER MEMBRANE PROTEIN-RELATED-RELATED"/>
    <property type="match status" value="1"/>
</dbReference>
<dbReference type="InterPro" id="IPR008523">
    <property type="entry name" value="DUF805"/>
</dbReference>
<dbReference type="RefSeq" id="WP_011567857.1">
    <property type="nucleotide sequence ID" value="NC_008209.1"/>
</dbReference>
<feature type="transmembrane region" description="Helical" evidence="1">
    <location>
        <begin position="128"/>
        <end position="148"/>
    </location>
</feature>
<dbReference type="EMBL" id="CP000362">
    <property type="protein sequence ID" value="ABG31237.1"/>
    <property type="molecule type" value="Genomic_DNA"/>
</dbReference>
<protein>
    <recommendedName>
        <fullName evidence="4">DUF805 domain-containing protein</fullName>
    </recommendedName>
</protein>
<gene>
    <name evidence="2" type="ordered locus">RD1_1610</name>
</gene>
<evidence type="ECO:0000313" key="2">
    <source>
        <dbReference type="EMBL" id="ABG31237.1"/>
    </source>
</evidence>